<sequence>MKRLDGKVAIITGGASGIGAAGVRLFSENGAKVIIADIQDDLGQKLADQIGPNVDYIHCDVSKEEDIINLINSAVQKYGKLDIMYNNAGIIDGIFTSILDTEKSDLEKLLSVNLIGPILGAKHAAKVMIPQKKGCILFTASACVNIAGLGTHSYAATKHGVSGLTRNLAAELGEYGLRVNCVSPYAVVDTGISKGVAEVEEEAAVEGRRLIGEVSNLKGKVLKADDVARAALFLANDDEAGYISGVNLVIDGGFSVVNPTMMNAYAQFLAK</sequence>
<evidence type="ECO:0000313" key="2">
    <source>
        <dbReference type="Proteomes" id="UP001060085"/>
    </source>
</evidence>
<proteinExistence type="predicted"/>
<accession>A0ACC0AFA7</accession>
<gene>
    <name evidence="1" type="ORF">M9H77_28092</name>
</gene>
<dbReference type="Proteomes" id="UP001060085">
    <property type="component" value="Linkage Group LG06"/>
</dbReference>
<keyword evidence="2" id="KW-1185">Reference proteome</keyword>
<protein>
    <submittedName>
        <fullName evidence="1">Uncharacterized protein</fullName>
    </submittedName>
</protein>
<evidence type="ECO:0000313" key="1">
    <source>
        <dbReference type="EMBL" id="KAI5659299.1"/>
    </source>
</evidence>
<reference evidence="2" key="1">
    <citation type="journal article" date="2023" name="Nat. Plants">
        <title>Single-cell RNA sequencing provides a high-resolution roadmap for understanding the multicellular compartmentation of specialized metabolism.</title>
        <authorList>
            <person name="Sun S."/>
            <person name="Shen X."/>
            <person name="Li Y."/>
            <person name="Li Y."/>
            <person name="Wang S."/>
            <person name="Li R."/>
            <person name="Zhang H."/>
            <person name="Shen G."/>
            <person name="Guo B."/>
            <person name="Wei J."/>
            <person name="Xu J."/>
            <person name="St-Pierre B."/>
            <person name="Chen S."/>
            <person name="Sun C."/>
        </authorList>
    </citation>
    <scope>NUCLEOTIDE SEQUENCE [LARGE SCALE GENOMIC DNA]</scope>
</reference>
<organism evidence="1 2">
    <name type="scientific">Catharanthus roseus</name>
    <name type="common">Madagascar periwinkle</name>
    <name type="synonym">Vinca rosea</name>
    <dbReference type="NCBI Taxonomy" id="4058"/>
    <lineage>
        <taxon>Eukaryota</taxon>
        <taxon>Viridiplantae</taxon>
        <taxon>Streptophyta</taxon>
        <taxon>Embryophyta</taxon>
        <taxon>Tracheophyta</taxon>
        <taxon>Spermatophyta</taxon>
        <taxon>Magnoliopsida</taxon>
        <taxon>eudicotyledons</taxon>
        <taxon>Gunneridae</taxon>
        <taxon>Pentapetalae</taxon>
        <taxon>asterids</taxon>
        <taxon>lamiids</taxon>
        <taxon>Gentianales</taxon>
        <taxon>Apocynaceae</taxon>
        <taxon>Rauvolfioideae</taxon>
        <taxon>Vinceae</taxon>
        <taxon>Catharanthinae</taxon>
        <taxon>Catharanthus</taxon>
    </lineage>
</organism>
<name>A0ACC0AFA7_CATRO</name>
<comment type="caution">
    <text evidence="1">The sequence shown here is derived from an EMBL/GenBank/DDBJ whole genome shotgun (WGS) entry which is preliminary data.</text>
</comment>
<dbReference type="EMBL" id="CM044706">
    <property type="protein sequence ID" value="KAI5659299.1"/>
    <property type="molecule type" value="Genomic_DNA"/>
</dbReference>